<reference evidence="2 3" key="1">
    <citation type="submission" date="2019-03" db="EMBL/GenBank/DDBJ databases">
        <authorList>
            <person name="Li J."/>
        </authorList>
    </citation>
    <scope>NUCLEOTIDE SEQUENCE [LARGE SCALE GENOMIC DNA]</scope>
    <source>
        <strain evidence="2 3">3058</strain>
    </source>
</reference>
<sequence>MFTTRIMKGMAFLAVVCSGITPATARKTTITLPPSAPFPESLTASETGVLYTGSMTHGGIARATPGSSEAEIWLQPGVFDTRSIFGVLADDARELLWVCSNDASVWALKGRTMFQGSLSKVST</sequence>
<gene>
    <name evidence="2" type="ORF">E4L95_19525</name>
</gene>
<accession>A0A4Z1C7H8</accession>
<keyword evidence="1" id="KW-0732">Signal</keyword>
<organism evidence="2 3">
    <name type="scientific">Paracoccus liaowanqingii</name>
    <dbReference type="NCBI Taxonomy" id="2560053"/>
    <lineage>
        <taxon>Bacteria</taxon>
        <taxon>Pseudomonadati</taxon>
        <taxon>Pseudomonadota</taxon>
        <taxon>Alphaproteobacteria</taxon>
        <taxon>Rhodobacterales</taxon>
        <taxon>Paracoccaceae</taxon>
        <taxon>Paracoccus</taxon>
    </lineage>
</organism>
<evidence type="ECO:0000313" key="2">
    <source>
        <dbReference type="EMBL" id="TGN46386.1"/>
    </source>
</evidence>
<proteinExistence type="predicted"/>
<dbReference type="Proteomes" id="UP000297972">
    <property type="component" value="Unassembled WGS sequence"/>
</dbReference>
<dbReference type="AlphaFoldDB" id="A0A4Z1C7H8"/>
<evidence type="ECO:0000256" key="1">
    <source>
        <dbReference type="SAM" id="SignalP"/>
    </source>
</evidence>
<dbReference type="EMBL" id="SRPG01000301">
    <property type="protein sequence ID" value="TGN46386.1"/>
    <property type="molecule type" value="Genomic_DNA"/>
</dbReference>
<name>A0A4Z1C7H8_9RHOB</name>
<feature type="signal peptide" evidence="1">
    <location>
        <begin position="1"/>
        <end position="25"/>
    </location>
</feature>
<dbReference type="OrthoDB" id="517707at2"/>
<comment type="caution">
    <text evidence="2">The sequence shown here is derived from an EMBL/GenBank/DDBJ whole genome shotgun (WGS) entry which is preliminary data.</text>
</comment>
<dbReference type="RefSeq" id="WP_135818985.1">
    <property type="nucleotide sequence ID" value="NZ_SRPG01000301.1"/>
</dbReference>
<evidence type="ECO:0000313" key="3">
    <source>
        <dbReference type="Proteomes" id="UP000297972"/>
    </source>
</evidence>
<dbReference type="SUPFAM" id="SSF101898">
    <property type="entry name" value="NHL repeat"/>
    <property type="match status" value="1"/>
</dbReference>
<protein>
    <submittedName>
        <fullName evidence="2">Uncharacterized protein</fullName>
    </submittedName>
</protein>
<keyword evidence="3" id="KW-1185">Reference proteome</keyword>
<feature type="chain" id="PRO_5021340391" evidence="1">
    <location>
        <begin position="26"/>
        <end position="123"/>
    </location>
</feature>